<keyword evidence="6" id="KW-0443">Lipid metabolism</keyword>
<protein>
    <recommendedName>
        <fullName evidence="11">Choline/carnitine acyltransferase domain-containing protein</fullName>
    </recommendedName>
</protein>
<evidence type="ECO:0000259" key="11">
    <source>
        <dbReference type="Pfam" id="PF00755"/>
    </source>
</evidence>
<dbReference type="SUPFAM" id="SSF52777">
    <property type="entry name" value="CoA-dependent acyltransferases"/>
    <property type="match status" value="2"/>
</dbReference>
<dbReference type="InterPro" id="IPR023213">
    <property type="entry name" value="CAT-like_dom_sf"/>
</dbReference>
<keyword evidence="3" id="KW-0813">Transport</keyword>
<keyword evidence="13" id="KW-1185">Reference proteome</keyword>
<evidence type="ECO:0000256" key="6">
    <source>
        <dbReference type="ARBA" id="ARBA00023098"/>
    </source>
</evidence>
<evidence type="ECO:0000256" key="4">
    <source>
        <dbReference type="ARBA" id="ARBA00022679"/>
    </source>
</evidence>
<dbReference type="AlphaFoldDB" id="A0A9D4JQV2"/>
<dbReference type="FunFam" id="1.10.275.20:FF:000001">
    <property type="entry name" value="carnitine O-palmitoyltransferase 2, mitochondrial"/>
    <property type="match status" value="1"/>
</dbReference>
<sequence>MARYQNICYLSRHGGMSRKISYKAQTRRGSYLYPVFYSTTAGNDYMHESIVPSDHFQRSLPRLPIPKLEQTLDRYLKSQAVLMTESEWNTTKKLANDFAGSEGIALHNQLIQRDSQNKHTSYISEPWSDMYLKDRRPVCLNHNPFITFTDDPNPKYMDQLIRATNMVVSSLRFMKTFRANLLEPDVYHLNPKESDTMKFRKFVRMLPKSISFYGAYWYKAFPLDMSQYPNLFNSTRIPRHGKDVLSLDEKAKHMLVLRNGHMYLFDAIDKDGNIVAPDVIMAHLKYIMDDPRLPNPNALGVLTTLNRDKWATIRTQLCNAGDMSESAFFSKGMFNEGYMKLVDSALFVLALDDHSPDTPNAVSRNFLHGDGTNRWFDKSFTLILTKDGKTAVNFEHSWGDGVAVLRYFNEVWKETTTKPFVHPDTVPANVHSERIVQKLEFAMDPKLKEYIQEAKNDYAKTCASLDVAHLEYKTFTKTFLKDHKLSPDAMLQLVIQLAYFKQCGKTAASYESCSTAAFRKGRTETIRPATNATKTACEMIEDRSGQYSVEKLREQLEWCSKYHSQLTKEAAMGNGWDRHLFVMKYYAEKEGVELPGLYQDPAYARINHIILSTSTLTSPAVVIGGFGAVTLNGYGIGYAVENERIGFNVTNYPPATNVHEFVQCLKESLDDIYHILQGKLPRK</sequence>
<dbReference type="Gene3D" id="1.10.275.20">
    <property type="entry name" value="Choline/Carnitine o-acyltransferase"/>
    <property type="match status" value="1"/>
</dbReference>
<dbReference type="EMBL" id="JAIWYP010000005">
    <property type="protein sequence ID" value="KAH3816652.1"/>
    <property type="molecule type" value="Genomic_DNA"/>
</dbReference>
<proteinExistence type="inferred from homology"/>
<evidence type="ECO:0000313" key="12">
    <source>
        <dbReference type="EMBL" id="KAH3816652.1"/>
    </source>
</evidence>
<dbReference type="OrthoDB" id="240216at2759"/>
<feature type="domain" description="Choline/carnitine acyltransferase" evidence="11">
    <location>
        <begin position="63"/>
        <end position="667"/>
    </location>
</feature>
<dbReference type="GO" id="GO:0006635">
    <property type="term" value="P:fatty acid beta-oxidation"/>
    <property type="evidence" value="ECO:0007669"/>
    <property type="project" value="TreeGrafter"/>
</dbReference>
<dbReference type="PANTHER" id="PTHR22589:SF16">
    <property type="entry name" value="CARNITINE O-PALMITOYLTRANSFERASE 2, MITOCHONDRIAL"/>
    <property type="match status" value="1"/>
</dbReference>
<gene>
    <name evidence="12" type="ORF">DPMN_118172</name>
</gene>
<evidence type="ECO:0000256" key="8">
    <source>
        <dbReference type="ARBA" id="ARBA00048999"/>
    </source>
</evidence>
<reference evidence="12" key="2">
    <citation type="submission" date="2020-11" db="EMBL/GenBank/DDBJ databases">
        <authorList>
            <person name="McCartney M.A."/>
            <person name="Auch B."/>
            <person name="Kono T."/>
            <person name="Mallez S."/>
            <person name="Becker A."/>
            <person name="Gohl D.M."/>
            <person name="Silverstein K.A.T."/>
            <person name="Koren S."/>
            <person name="Bechman K.B."/>
            <person name="Herman A."/>
            <person name="Abrahante J.E."/>
            <person name="Garbe J."/>
        </authorList>
    </citation>
    <scope>NUCLEOTIDE SEQUENCE</scope>
    <source>
        <strain evidence="12">Duluth1</strain>
        <tissue evidence="12">Whole animal</tissue>
    </source>
</reference>
<reference evidence="12" key="1">
    <citation type="journal article" date="2019" name="bioRxiv">
        <title>The Genome of the Zebra Mussel, Dreissena polymorpha: A Resource for Invasive Species Research.</title>
        <authorList>
            <person name="McCartney M.A."/>
            <person name="Auch B."/>
            <person name="Kono T."/>
            <person name="Mallez S."/>
            <person name="Zhang Y."/>
            <person name="Obille A."/>
            <person name="Becker A."/>
            <person name="Abrahante J.E."/>
            <person name="Garbe J."/>
            <person name="Badalamenti J.P."/>
            <person name="Herman A."/>
            <person name="Mangelson H."/>
            <person name="Liachko I."/>
            <person name="Sullivan S."/>
            <person name="Sone E.D."/>
            <person name="Koren S."/>
            <person name="Silverstein K.A.T."/>
            <person name="Beckman K.B."/>
            <person name="Gohl D.M."/>
        </authorList>
    </citation>
    <scope>NUCLEOTIDE SEQUENCE</scope>
    <source>
        <strain evidence="12">Duluth1</strain>
        <tissue evidence="12">Whole animal</tissue>
    </source>
</reference>
<dbReference type="PROSITE" id="PS00440">
    <property type="entry name" value="ACYLTRANSF_C_2"/>
    <property type="match status" value="1"/>
</dbReference>
<evidence type="ECO:0000256" key="9">
    <source>
        <dbReference type="PIRSR" id="PIRSR600542-1"/>
    </source>
</evidence>
<evidence type="ECO:0000256" key="2">
    <source>
        <dbReference type="ARBA" id="ARBA00005232"/>
    </source>
</evidence>
<evidence type="ECO:0000256" key="3">
    <source>
        <dbReference type="ARBA" id="ARBA00022448"/>
    </source>
</evidence>
<dbReference type="GO" id="GO:0004095">
    <property type="term" value="F:carnitine O-palmitoyltransferase activity"/>
    <property type="evidence" value="ECO:0007669"/>
    <property type="project" value="TreeGrafter"/>
</dbReference>
<keyword evidence="5" id="KW-0276">Fatty acid metabolism</keyword>
<accession>A0A9D4JQV2</accession>
<dbReference type="InterPro" id="IPR042231">
    <property type="entry name" value="Cho/carn_acyl_trans_2"/>
</dbReference>
<comment type="caution">
    <text evidence="12">The sequence shown here is derived from an EMBL/GenBank/DDBJ whole genome shotgun (WGS) entry which is preliminary data.</text>
</comment>
<dbReference type="PANTHER" id="PTHR22589">
    <property type="entry name" value="CARNITINE O-ACYLTRANSFERASE"/>
    <property type="match status" value="1"/>
</dbReference>
<name>A0A9D4JQV2_DREPO</name>
<dbReference type="InterPro" id="IPR000542">
    <property type="entry name" value="Carn_acyl_trans"/>
</dbReference>
<keyword evidence="7 10" id="KW-0012">Acyltransferase</keyword>
<dbReference type="PROSITE" id="PS00439">
    <property type="entry name" value="ACYLTRANSF_C_1"/>
    <property type="match status" value="1"/>
</dbReference>
<dbReference type="Gene3D" id="1.20.1280.180">
    <property type="match status" value="1"/>
</dbReference>
<dbReference type="InterPro" id="IPR042572">
    <property type="entry name" value="Carn_acyl_trans_N"/>
</dbReference>
<dbReference type="Gene3D" id="3.30.559.70">
    <property type="entry name" value="Choline/Carnitine o-acyltransferase, domain 2"/>
    <property type="match status" value="1"/>
</dbReference>
<evidence type="ECO:0000256" key="5">
    <source>
        <dbReference type="ARBA" id="ARBA00022832"/>
    </source>
</evidence>
<dbReference type="GO" id="GO:0005739">
    <property type="term" value="C:mitochondrion"/>
    <property type="evidence" value="ECO:0007669"/>
    <property type="project" value="TreeGrafter"/>
</dbReference>
<comment type="pathway">
    <text evidence="1">Lipid metabolism; fatty acid beta-oxidation.</text>
</comment>
<evidence type="ECO:0000256" key="1">
    <source>
        <dbReference type="ARBA" id="ARBA00005005"/>
    </source>
</evidence>
<comment type="catalytic activity">
    <reaction evidence="8">
        <text>4,8-dimethylnonanoyl-CoA + (R)-carnitine = O-4,8-dimethylnonanoyl-(R)-carnitine + CoA</text>
        <dbReference type="Rhea" id="RHEA:44860"/>
        <dbReference type="ChEBI" id="CHEBI:16347"/>
        <dbReference type="ChEBI" id="CHEBI:57287"/>
        <dbReference type="ChEBI" id="CHEBI:77061"/>
        <dbReference type="ChEBI" id="CHEBI:84654"/>
    </reaction>
</comment>
<comment type="similarity">
    <text evidence="2 10">Belongs to the carnitine/choline acetyltransferase family.</text>
</comment>
<evidence type="ECO:0000313" key="13">
    <source>
        <dbReference type="Proteomes" id="UP000828390"/>
    </source>
</evidence>
<organism evidence="12 13">
    <name type="scientific">Dreissena polymorpha</name>
    <name type="common">Zebra mussel</name>
    <name type="synonym">Mytilus polymorpha</name>
    <dbReference type="NCBI Taxonomy" id="45954"/>
    <lineage>
        <taxon>Eukaryota</taxon>
        <taxon>Metazoa</taxon>
        <taxon>Spiralia</taxon>
        <taxon>Lophotrochozoa</taxon>
        <taxon>Mollusca</taxon>
        <taxon>Bivalvia</taxon>
        <taxon>Autobranchia</taxon>
        <taxon>Heteroconchia</taxon>
        <taxon>Euheterodonta</taxon>
        <taxon>Imparidentia</taxon>
        <taxon>Neoheterodontei</taxon>
        <taxon>Myida</taxon>
        <taxon>Dreissenoidea</taxon>
        <taxon>Dreissenidae</taxon>
        <taxon>Dreissena</taxon>
    </lineage>
</organism>
<dbReference type="Pfam" id="PF00755">
    <property type="entry name" value="Carn_acyltransf"/>
    <property type="match status" value="1"/>
</dbReference>
<keyword evidence="4 10" id="KW-0808">Transferase</keyword>
<evidence type="ECO:0000256" key="7">
    <source>
        <dbReference type="ARBA" id="ARBA00023315"/>
    </source>
</evidence>
<dbReference type="InterPro" id="IPR039551">
    <property type="entry name" value="Cho/carn_acyl_trans"/>
</dbReference>
<dbReference type="Proteomes" id="UP000828390">
    <property type="component" value="Unassembled WGS sequence"/>
</dbReference>
<dbReference type="Gene3D" id="3.30.559.10">
    <property type="entry name" value="Chloramphenicol acetyltransferase-like domain"/>
    <property type="match status" value="1"/>
</dbReference>
<evidence type="ECO:0000256" key="10">
    <source>
        <dbReference type="RuleBase" id="RU003801"/>
    </source>
</evidence>
<feature type="active site" description="Proton acceptor" evidence="9">
    <location>
        <position position="396"/>
    </location>
</feature>